<comment type="caution">
    <text evidence="1">The sequence shown here is derived from an EMBL/GenBank/DDBJ whole genome shotgun (WGS) entry which is preliminary data.</text>
</comment>
<dbReference type="EMBL" id="JABELX010000001">
    <property type="protein sequence ID" value="NNH68750.1"/>
    <property type="molecule type" value="Genomic_DNA"/>
</dbReference>
<reference evidence="1 2" key="1">
    <citation type="submission" date="2020-05" db="EMBL/GenBank/DDBJ databases">
        <title>MicrobeNet Type strains.</title>
        <authorList>
            <person name="Nicholson A.C."/>
        </authorList>
    </citation>
    <scope>NUCLEOTIDE SEQUENCE [LARGE SCALE GENOMIC DNA]</scope>
    <source>
        <strain evidence="1 2">JCM 3224</strain>
    </source>
</reference>
<name>A0A849BWS5_9NOCA</name>
<dbReference type="RefSeq" id="WP_067519991.1">
    <property type="nucleotide sequence ID" value="NZ_JABELX010000001.1"/>
</dbReference>
<dbReference type="Proteomes" id="UP000586827">
    <property type="component" value="Unassembled WGS sequence"/>
</dbReference>
<protein>
    <submittedName>
        <fullName evidence="1">Uncharacterized protein</fullName>
    </submittedName>
</protein>
<evidence type="ECO:0000313" key="1">
    <source>
        <dbReference type="EMBL" id="NNH68750.1"/>
    </source>
</evidence>
<sequence>MSDAVHQTWIDSGFIELPDFLDSQTWDSIEAEAHSLEPDAFDRLNENEQFDDRRDGSLVSPQRCRAHLAGPALREIAISREFNRLVSAATGLRGLVPARLGYKYYTHGDFMAVHRDDVKCAVTVSFGVTSNLDYMGWMPSLRGESNATVIEHARREGYFPASGQRFDILHRKMRGFDGYNIPHWRPPFDRQLGILGFVCFVDLN</sequence>
<dbReference type="AlphaFoldDB" id="A0A849BWS5"/>
<gene>
    <name evidence="1" type="ORF">HLB23_02455</name>
</gene>
<evidence type="ECO:0000313" key="2">
    <source>
        <dbReference type="Proteomes" id="UP000586827"/>
    </source>
</evidence>
<keyword evidence="2" id="KW-1185">Reference proteome</keyword>
<proteinExistence type="predicted"/>
<organism evidence="1 2">
    <name type="scientific">Nocardia uniformis</name>
    <dbReference type="NCBI Taxonomy" id="53432"/>
    <lineage>
        <taxon>Bacteria</taxon>
        <taxon>Bacillati</taxon>
        <taxon>Actinomycetota</taxon>
        <taxon>Actinomycetes</taxon>
        <taxon>Mycobacteriales</taxon>
        <taxon>Nocardiaceae</taxon>
        <taxon>Nocardia</taxon>
    </lineage>
</organism>
<accession>A0A849BWS5</accession>
<dbReference type="Gene3D" id="2.60.120.620">
    <property type="entry name" value="q2cbj1_9rhob like domain"/>
    <property type="match status" value="1"/>
</dbReference>